<organism evidence="2">
    <name type="scientific">Rhodopseudomonas palustris (strain BisA53)</name>
    <dbReference type="NCBI Taxonomy" id="316055"/>
    <lineage>
        <taxon>Bacteria</taxon>
        <taxon>Pseudomonadati</taxon>
        <taxon>Pseudomonadota</taxon>
        <taxon>Alphaproteobacteria</taxon>
        <taxon>Hyphomicrobiales</taxon>
        <taxon>Nitrobacteraceae</taxon>
        <taxon>Rhodopseudomonas</taxon>
    </lineage>
</organism>
<feature type="transmembrane region" description="Helical" evidence="1">
    <location>
        <begin position="12"/>
        <end position="35"/>
    </location>
</feature>
<dbReference type="eggNOG" id="ENOG5030WM8">
    <property type="taxonomic scope" value="Bacteria"/>
</dbReference>
<keyword evidence="1" id="KW-1133">Transmembrane helix</keyword>
<sequence length="189" mass="19651">MGTIVSGKSATLQWILVLLKVAGAGLTTGLITPLLQLAIDRIDVPPGGFRVALMAVPFAVLVSALVWRAGRRWWTALLAALITMVAFVCAVNSAILVDSLSFDAGKTIRNALAGFAGGFVGAALMALGLTPLPGIRAAWGPWAVMVAFGTLAGALLALDHAVGFDVFSFLFPVWQSVVGVCLAVALHRR</sequence>
<feature type="transmembrane region" description="Helical" evidence="1">
    <location>
        <begin position="164"/>
        <end position="186"/>
    </location>
</feature>
<feature type="transmembrane region" description="Helical" evidence="1">
    <location>
        <begin position="74"/>
        <end position="96"/>
    </location>
</feature>
<gene>
    <name evidence="2" type="ordered locus">RPE_0743</name>
</gene>
<reference evidence="2" key="1">
    <citation type="submission" date="2006-09" db="EMBL/GenBank/DDBJ databases">
        <title>Complete sequence of Rhodopseudomonas palustris BisA53.</title>
        <authorList>
            <consortium name="US DOE Joint Genome Institute"/>
            <person name="Copeland A."/>
            <person name="Lucas S."/>
            <person name="Lapidus A."/>
            <person name="Barry K."/>
            <person name="Detter J.C."/>
            <person name="Glavina del Rio T."/>
            <person name="Hammon N."/>
            <person name="Israni S."/>
            <person name="Dalin E."/>
            <person name="Tice H."/>
            <person name="Pitluck S."/>
            <person name="Chain P."/>
            <person name="Malfatti S."/>
            <person name="Shin M."/>
            <person name="Vergez L."/>
            <person name="Schmutz J."/>
            <person name="Larimer F."/>
            <person name="Land M."/>
            <person name="Hauser L."/>
            <person name="Pelletier D.A."/>
            <person name="Kyrpides N."/>
            <person name="Kim E."/>
            <person name="Harwood C.S."/>
            <person name="Oda Y."/>
            <person name="Richardson P."/>
        </authorList>
    </citation>
    <scope>NUCLEOTIDE SEQUENCE [LARGE SCALE GENOMIC DNA]</scope>
    <source>
        <strain evidence="2">BisA53</strain>
    </source>
</reference>
<name>Q07TN4_RHOP5</name>
<evidence type="ECO:0000313" key="2">
    <source>
        <dbReference type="EMBL" id="ABJ04700.1"/>
    </source>
</evidence>
<feature type="transmembrane region" description="Helical" evidence="1">
    <location>
        <begin position="139"/>
        <end position="158"/>
    </location>
</feature>
<dbReference type="EMBL" id="CP000463">
    <property type="protein sequence ID" value="ABJ04700.1"/>
    <property type="molecule type" value="Genomic_DNA"/>
</dbReference>
<dbReference type="OrthoDB" id="8237178at2"/>
<keyword evidence="1" id="KW-0812">Transmembrane</keyword>
<keyword evidence="1" id="KW-0472">Membrane</keyword>
<feature type="transmembrane region" description="Helical" evidence="1">
    <location>
        <begin position="108"/>
        <end position="127"/>
    </location>
</feature>
<protein>
    <submittedName>
        <fullName evidence="2">Uncharacterized protein</fullName>
    </submittedName>
</protein>
<accession>Q07TN4</accession>
<dbReference type="HOGENOM" id="CLU_1433459_0_0_5"/>
<proteinExistence type="predicted"/>
<feature type="transmembrane region" description="Helical" evidence="1">
    <location>
        <begin position="47"/>
        <end position="67"/>
    </location>
</feature>
<dbReference type="KEGG" id="rpe:RPE_0743"/>
<dbReference type="AlphaFoldDB" id="Q07TN4"/>
<evidence type="ECO:0000256" key="1">
    <source>
        <dbReference type="SAM" id="Phobius"/>
    </source>
</evidence>